<feature type="transmembrane region" description="Helical" evidence="7">
    <location>
        <begin position="112"/>
        <end position="134"/>
    </location>
</feature>
<feature type="transmembrane region" description="Helical" evidence="7">
    <location>
        <begin position="140"/>
        <end position="159"/>
    </location>
</feature>
<dbReference type="Gene3D" id="1.10.3720.10">
    <property type="entry name" value="MetI-like"/>
    <property type="match status" value="1"/>
</dbReference>
<dbReference type="GO" id="GO:0055085">
    <property type="term" value="P:transmembrane transport"/>
    <property type="evidence" value="ECO:0007669"/>
    <property type="project" value="InterPro"/>
</dbReference>
<evidence type="ECO:0000256" key="4">
    <source>
        <dbReference type="ARBA" id="ARBA00022692"/>
    </source>
</evidence>
<proteinExistence type="inferred from homology"/>
<keyword evidence="3" id="KW-1003">Cell membrane</keyword>
<evidence type="ECO:0000313" key="9">
    <source>
        <dbReference type="EMBL" id="SJZ44869.1"/>
    </source>
</evidence>
<comment type="similarity">
    <text evidence="7">Belongs to the binding-protein-dependent transport system permease family.</text>
</comment>
<organism evidence="9 10">
    <name type="scientific">Pilibacter termitis</name>
    <dbReference type="NCBI Taxonomy" id="263852"/>
    <lineage>
        <taxon>Bacteria</taxon>
        <taxon>Bacillati</taxon>
        <taxon>Bacillota</taxon>
        <taxon>Bacilli</taxon>
        <taxon>Lactobacillales</taxon>
        <taxon>Enterococcaceae</taxon>
        <taxon>Pilibacter</taxon>
    </lineage>
</organism>
<dbReference type="Pfam" id="PF00528">
    <property type="entry name" value="BPD_transp_1"/>
    <property type="match status" value="1"/>
</dbReference>
<dbReference type="GO" id="GO:0005886">
    <property type="term" value="C:plasma membrane"/>
    <property type="evidence" value="ECO:0007669"/>
    <property type="project" value="UniProtKB-SubCell"/>
</dbReference>
<dbReference type="EMBL" id="FUXI01000003">
    <property type="protein sequence ID" value="SJZ44869.1"/>
    <property type="molecule type" value="Genomic_DNA"/>
</dbReference>
<dbReference type="OrthoDB" id="9771544at2"/>
<keyword evidence="10" id="KW-1185">Reference proteome</keyword>
<evidence type="ECO:0000256" key="6">
    <source>
        <dbReference type="ARBA" id="ARBA00023136"/>
    </source>
</evidence>
<dbReference type="RefSeq" id="WP_078806303.1">
    <property type="nucleotide sequence ID" value="NZ_FUXI01000003.1"/>
</dbReference>
<feature type="transmembrane region" description="Helical" evidence="7">
    <location>
        <begin position="186"/>
        <end position="209"/>
    </location>
</feature>
<keyword evidence="4 7" id="KW-0812">Transmembrane</keyword>
<dbReference type="Proteomes" id="UP000190328">
    <property type="component" value="Unassembled WGS sequence"/>
</dbReference>
<feature type="transmembrane region" description="Helical" evidence="7">
    <location>
        <begin position="74"/>
        <end position="100"/>
    </location>
</feature>
<evidence type="ECO:0000259" key="8">
    <source>
        <dbReference type="PROSITE" id="PS50928"/>
    </source>
</evidence>
<name>A0A1T4KQZ6_9ENTE</name>
<dbReference type="PANTHER" id="PTHR43744">
    <property type="entry name" value="ABC TRANSPORTER PERMEASE PROTEIN MG189-RELATED-RELATED"/>
    <property type="match status" value="1"/>
</dbReference>
<dbReference type="AlphaFoldDB" id="A0A1T4KQZ6"/>
<dbReference type="InterPro" id="IPR000515">
    <property type="entry name" value="MetI-like"/>
</dbReference>
<evidence type="ECO:0000256" key="7">
    <source>
        <dbReference type="RuleBase" id="RU363032"/>
    </source>
</evidence>
<protein>
    <submittedName>
        <fullName evidence="9">Multiple sugar transport system permease protein</fullName>
    </submittedName>
</protein>
<evidence type="ECO:0000256" key="1">
    <source>
        <dbReference type="ARBA" id="ARBA00004651"/>
    </source>
</evidence>
<evidence type="ECO:0000256" key="2">
    <source>
        <dbReference type="ARBA" id="ARBA00022448"/>
    </source>
</evidence>
<feature type="transmembrane region" description="Helical" evidence="7">
    <location>
        <begin position="245"/>
        <end position="266"/>
    </location>
</feature>
<dbReference type="SUPFAM" id="SSF161098">
    <property type="entry name" value="MetI-like"/>
    <property type="match status" value="1"/>
</dbReference>
<feature type="transmembrane region" description="Helical" evidence="7">
    <location>
        <begin position="12"/>
        <end position="33"/>
    </location>
</feature>
<dbReference type="CDD" id="cd06261">
    <property type="entry name" value="TM_PBP2"/>
    <property type="match status" value="1"/>
</dbReference>
<sequence length="281" mass="31880">MYFRNQKIKRVLLHAFIIVFGLCMIYPVLWMIAGSLKNNNEILNSALNLIPTTFRWENFQNGWKGFGGISFGTFFINSIIVSSVSTLGTVLSSACVAYALTRINFKGKKIWFAVMLATMMIPTQVILIPQYLIWNQLGMVGTYVPLVLPHWFGQAFFIYQMMQFMVSIPTELDEAAYMDGCSKYSIFARVIFPLLKPAIVTTVIIQFYWKWDDFLGPLVYLDKPASYTVSLALKMFADTASRTDFGAMFAMSTLSLLPVFLIFLFFNKYLVEGISTSGLKG</sequence>
<evidence type="ECO:0000256" key="3">
    <source>
        <dbReference type="ARBA" id="ARBA00022475"/>
    </source>
</evidence>
<comment type="subcellular location">
    <subcellularLocation>
        <location evidence="1 7">Cell membrane</location>
        <topology evidence="1 7">Multi-pass membrane protein</topology>
    </subcellularLocation>
</comment>
<evidence type="ECO:0000256" key="5">
    <source>
        <dbReference type="ARBA" id="ARBA00022989"/>
    </source>
</evidence>
<reference evidence="10" key="1">
    <citation type="submission" date="2017-02" db="EMBL/GenBank/DDBJ databases">
        <authorList>
            <person name="Varghese N."/>
            <person name="Submissions S."/>
        </authorList>
    </citation>
    <scope>NUCLEOTIDE SEQUENCE [LARGE SCALE GENOMIC DNA]</scope>
    <source>
        <strain evidence="10">ATCC BAA-1030</strain>
    </source>
</reference>
<dbReference type="InterPro" id="IPR035906">
    <property type="entry name" value="MetI-like_sf"/>
</dbReference>
<dbReference type="PROSITE" id="PS50928">
    <property type="entry name" value="ABC_TM1"/>
    <property type="match status" value="1"/>
</dbReference>
<keyword evidence="5 7" id="KW-1133">Transmembrane helix</keyword>
<dbReference type="STRING" id="263852.SAMN02745116_00340"/>
<keyword evidence="6 7" id="KW-0472">Membrane</keyword>
<keyword evidence="9" id="KW-0762">Sugar transport</keyword>
<feature type="domain" description="ABC transmembrane type-1" evidence="8">
    <location>
        <begin position="75"/>
        <end position="266"/>
    </location>
</feature>
<accession>A0A1T4KQZ6</accession>
<dbReference type="PANTHER" id="PTHR43744:SF6">
    <property type="entry name" value="ABC TRANSPORTER PERMEASE PROTEIN YESQ-RELATED"/>
    <property type="match status" value="1"/>
</dbReference>
<evidence type="ECO:0000313" key="10">
    <source>
        <dbReference type="Proteomes" id="UP000190328"/>
    </source>
</evidence>
<keyword evidence="2 7" id="KW-0813">Transport</keyword>
<gene>
    <name evidence="9" type="ORF">SAMN02745116_00340</name>
</gene>